<dbReference type="Proteomes" id="UP000268162">
    <property type="component" value="Unassembled WGS sequence"/>
</dbReference>
<keyword evidence="1" id="KW-0343">GTPase activation</keyword>
<dbReference type="GO" id="GO:0005096">
    <property type="term" value="F:GTPase activator activity"/>
    <property type="evidence" value="ECO:0007669"/>
    <property type="project" value="UniProtKB-KW"/>
</dbReference>
<reference evidence="5" key="1">
    <citation type="journal article" date="2018" name="Nat. Microbiol.">
        <title>Leveraging single-cell genomics to expand the fungal tree of life.</title>
        <authorList>
            <person name="Ahrendt S.R."/>
            <person name="Quandt C.A."/>
            <person name="Ciobanu D."/>
            <person name="Clum A."/>
            <person name="Salamov A."/>
            <person name="Andreopoulos B."/>
            <person name="Cheng J.F."/>
            <person name="Woyke T."/>
            <person name="Pelin A."/>
            <person name="Henrissat B."/>
            <person name="Reynolds N.K."/>
            <person name="Benny G.L."/>
            <person name="Smith M.E."/>
            <person name="James T.Y."/>
            <person name="Grigoriev I.V."/>
        </authorList>
    </citation>
    <scope>NUCLEOTIDE SEQUENCE [LARGE SCALE GENOMIC DNA]</scope>
    <source>
        <strain evidence="5">RSA 468</strain>
    </source>
</reference>
<evidence type="ECO:0000313" key="5">
    <source>
        <dbReference type="Proteomes" id="UP000268162"/>
    </source>
</evidence>
<sequence>MAWGNPGSGSHSEVDGWIARLKRRDPTFTSLHILSFRRLTTDNFVRLFEAIARNNTLTELGCSGHQLDVRALGALSDMLQANHTLRRLTFGSAHQFGEHPDHLAIVAEGLAANRGLQELDLEYKDLSLAHVSALRLILTRPAGWEVLKLGRNKLGDEAIARLLGPILAAGSAAGPGTLVSRIADLDLTDNTIQAQGAADIARWLTTPVPATAAQSVSRLGSVKAFKLSYNPLGTEGMAHITQALGSDNTTLERLWLIDCIQPDEGAATTAAAAELASVTTNSDGVSEVAADTHAVLPWIESLRTSLRRNTTLRGLWLHRCQLGDNGLVHLSQGLGRHAPKSRLATLSLRDNRITDTGVVALAQALADDTVATSSLTNSSNDDDDNTPSSVRKLDLSENRISPAGLAHLLQCPQLGELTLYANQVAIAGPIPELSNGDNAGALRRLDLSCNDIEIPGFEYFSRALSAGLLPALEILEVAGNASQDQQSAWDPLVDQLTEQRPTLKVYWKKYESADNSEAWPSMPA</sequence>
<dbReference type="GO" id="GO:0005829">
    <property type="term" value="C:cytosol"/>
    <property type="evidence" value="ECO:0007669"/>
    <property type="project" value="TreeGrafter"/>
</dbReference>
<dbReference type="GO" id="GO:0031267">
    <property type="term" value="F:small GTPase binding"/>
    <property type="evidence" value="ECO:0007669"/>
    <property type="project" value="TreeGrafter"/>
</dbReference>
<dbReference type="PANTHER" id="PTHR24113">
    <property type="entry name" value="RAN GTPASE-ACTIVATING PROTEIN 1"/>
    <property type="match status" value="1"/>
</dbReference>
<dbReference type="Gene3D" id="3.80.10.10">
    <property type="entry name" value="Ribonuclease Inhibitor"/>
    <property type="match status" value="4"/>
</dbReference>
<dbReference type="InterPro" id="IPR027038">
    <property type="entry name" value="RanGap"/>
</dbReference>
<keyword evidence="5" id="KW-1185">Reference proteome</keyword>
<keyword evidence="3" id="KW-0677">Repeat</keyword>
<keyword evidence="2" id="KW-0433">Leucine-rich repeat</keyword>
<organism evidence="4 5">
    <name type="scientific">Dimargaris cristalligena</name>
    <dbReference type="NCBI Taxonomy" id="215637"/>
    <lineage>
        <taxon>Eukaryota</taxon>
        <taxon>Fungi</taxon>
        <taxon>Fungi incertae sedis</taxon>
        <taxon>Zoopagomycota</taxon>
        <taxon>Kickxellomycotina</taxon>
        <taxon>Dimargaritomycetes</taxon>
        <taxon>Dimargaritales</taxon>
        <taxon>Dimargaritaceae</taxon>
        <taxon>Dimargaris</taxon>
    </lineage>
</organism>
<dbReference type="PANTHER" id="PTHR24113:SF12">
    <property type="entry name" value="RAN GTPASE-ACTIVATING PROTEIN 1"/>
    <property type="match status" value="1"/>
</dbReference>
<dbReference type="EMBL" id="ML002528">
    <property type="protein sequence ID" value="RKP37192.1"/>
    <property type="molecule type" value="Genomic_DNA"/>
</dbReference>
<evidence type="ECO:0000256" key="3">
    <source>
        <dbReference type="ARBA" id="ARBA00022737"/>
    </source>
</evidence>
<dbReference type="InterPro" id="IPR001611">
    <property type="entry name" value="Leu-rich_rpt"/>
</dbReference>
<proteinExistence type="predicted"/>
<dbReference type="SMART" id="SM00368">
    <property type="entry name" value="LRR_RI"/>
    <property type="match status" value="7"/>
</dbReference>
<protein>
    <recommendedName>
        <fullName evidence="6">RNI-like protein</fullName>
    </recommendedName>
</protein>
<evidence type="ECO:0000256" key="2">
    <source>
        <dbReference type="ARBA" id="ARBA00022614"/>
    </source>
</evidence>
<dbReference type="GO" id="GO:0005634">
    <property type="term" value="C:nucleus"/>
    <property type="evidence" value="ECO:0007669"/>
    <property type="project" value="TreeGrafter"/>
</dbReference>
<dbReference type="AlphaFoldDB" id="A0A4P9ZWF6"/>
<dbReference type="STRING" id="215637.A0A4P9ZWF6"/>
<dbReference type="InterPro" id="IPR032675">
    <property type="entry name" value="LRR_dom_sf"/>
</dbReference>
<dbReference type="GO" id="GO:0006913">
    <property type="term" value="P:nucleocytoplasmic transport"/>
    <property type="evidence" value="ECO:0007669"/>
    <property type="project" value="TreeGrafter"/>
</dbReference>
<name>A0A4P9ZWF6_9FUNG</name>
<dbReference type="Pfam" id="PF13516">
    <property type="entry name" value="LRR_6"/>
    <property type="match status" value="3"/>
</dbReference>
<evidence type="ECO:0000313" key="4">
    <source>
        <dbReference type="EMBL" id="RKP37192.1"/>
    </source>
</evidence>
<gene>
    <name evidence="4" type="ORF">BJ085DRAFT_38964</name>
</gene>
<dbReference type="SUPFAM" id="SSF52047">
    <property type="entry name" value="RNI-like"/>
    <property type="match status" value="2"/>
</dbReference>
<dbReference type="GO" id="GO:0048471">
    <property type="term" value="C:perinuclear region of cytoplasm"/>
    <property type="evidence" value="ECO:0007669"/>
    <property type="project" value="TreeGrafter"/>
</dbReference>
<accession>A0A4P9ZWF6</accession>
<evidence type="ECO:0008006" key="6">
    <source>
        <dbReference type="Google" id="ProtNLM"/>
    </source>
</evidence>
<evidence type="ECO:0000256" key="1">
    <source>
        <dbReference type="ARBA" id="ARBA00022468"/>
    </source>
</evidence>